<proteinExistence type="predicted"/>
<accession>A0A1Y5F8K3</accession>
<dbReference type="AlphaFoldDB" id="A0A1Y5F8K3"/>
<comment type="caution">
    <text evidence="1">The sequence shown here is derived from an EMBL/GenBank/DDBJ whole genome shotgun (WGS) entry which is preliminary data.</text>
</comment>
<organism evidence="1 2">
    <name type="scientific">Halobacteriovorax marinus</name>
    <dbReference type="NCBI Taxonomy" id="97084"/>
    <lineage>
        <taxon>Bacteria</taxon>
        <taxon>Pseudomonadati</taxon>
        <taxon>Bdellovibrionota</taxon>
        <taxon>Bacteriovoracia</taxon>
        <taxon>Bacteriovoracales</taxon>
        <taxon>Halobacteriovoraceae</taxon>
        <taxon>Halobacteriovorax</taxon>
    </lineage>
</organism>
<name>A0A1Y5F8K3_9BACT</name>
<evidence type="ECO:0000313" key="2">
    <source>
        <dbReference type="Proteomes" id="UP000196531"/>
    </source>
</evidence>
<protein>
    <recommendedName>
        <fullName evidence="3">HD domain-containing protein</fullName>
    </recommendedName>
</protein>
<dbReference type="Proteomes" id="UP000196531">
    <property type="component" value="Unassembled WGS sequence"/>
</dbReference>
<sequence length="453" mass="51112">MSQVILIEKNDNLKDLLSINLKTYVGCEVIPRNNSTEAIALLNILPNVDLIITHASGANEETASLLLDYIQENNLEISIIVNGKFKHADEDHLVVIQDEKNWEQVIKVSAKVLGVSAESLEARVLPEFIPIEVRYFLPLDTSCCDVFIRIKKSPTEFQFIKRIHSGDKYSKALIEKYIEQDLSYFYIPKDYQENFTNFVSDHLSKKLDDNKFSNIENKIEVIAQSYNIALKEIKKLGFNSATIQLTDSIVKSMISTAKDAPEVNNVLHKIINSKTGYLYQHGHMTSIVASEIAKNLGIGSDSVFLKLAYASFFKDISFVDNEELAKIGSFEELETADIDEMEWDLVFSHALDGALLIRKHPECPIDVDTIIKHHHGAHNGKGFSAVSITKTPEISKVFVIACEFVKKLLNFKEKGGKASPIVEELYTKYSTPDMVIIIKALEKTLKKKKKKKI</sequence>
<evidence type="ECO:0000313" key="1">
    <source>
        <dbReference type="EMBL" id="OUR94117.1"/>
    </source>
</evidence>
<reference evidence="2" key="1">
    <citation type="journal article" date="2017" name="Proc. Natl. Acad. Sci. U.S.A.">
        <title>Simulation of Deepwater Horizon oil plume reveals substrate specialization within a complex community of hydrocarbon-degraders.</title>
        <authorList>
            <person name="Hu P."/>
            <person name="Dubinsky E.A."/>
            <person name="Probst A.J."/>
            <person name="Wang J."/>
            <person name="Sieber C.M.K."/>
            <person name="Tom L.M."/>
            <person name="Gardinali P."/>
            <person name="Banfield J.F."/>
            <person name="Atlas R.M."/>
            <person name="Andersen G.L."/>
        </authorList>
    </citation>
    <scope>NUCLEOTIDE SEQUENCE [LARGE SCALE GENOMIC DNA]</scope>
</reference>
<dbReference type="EMBL" id="MAAO01000011">
    <property type="protein sequence ID" value="OUR94117.1"/>
    <property type="molecule type" value="Genomic_DNA"/>
</dbReference>
<dbReference type="Gene3D" id="1.10.3210.10">
    <property type="entry name" value="Hypothetical protein af1432"/>
    <property type="match status" value="1"/>
</dbReference>
<evidence type="ECO:0008006" key="3">
    <source>
        <dbReference type="Google" id="ProtNLM"/>
    </source>
</evidence>
<gene>
    <name evidence="1" type="ORF">A9Q84_17555</name>
</gene>